<evidence type="ECO:0000256" key="1">
    <source>
        <dbReference type="SAM" id="Phobius"/>
    </source>
</evidence>
<comment type="caution">
    <text evidence="2">The sequence shown here is derived from an EMBL/GenBank/DDBJ whole genome shotgun (WGS) entry which is preliminary data.</text>
</comment>
<protein>
    <submittedName>
        <fullName evidence="2">Na+-transporting ATP synthase</fullName>
    </submittedName>
</protein>
<reference evidence="2 3" key="1">
    <citation type="submission" date="2018-06" db="EMBL/GenBank/DDBJ databases">
        <authorList>
            <consortium name="Pathogen Informatics"/>
            <person name="Doyle S."/>
        </authorList>
    </citation>
    <scope>NUCLEOTIDE SEQUENCE [LARGE SCALE GENOMIC DNA]</scope>
    <source>
        <strain evidence="2 3">NCTC7972</strain>
    </source>
</reference>
<keyword evidence="1" id="KW-1133">Transmembrane helix</keyword>
<accession>A0A8G2M757</accession>
<keyword evidence="1" id="KW-0472">Membrane</keyword>
<feature type="transmembrane region" description="Helical" evidence="1">
    <location>
        <begin position="12"/>
        <end position="30"/>
    </location>
</feature>
<keyword evidence="1" id="KW-0812">Transmembrane</keyword>
<sequence length="65" mass="7449">MNLTTEYHGITKIIIIFVMLCGKVGLLTLLRTFIPPKSPKITATLKDKFIYKITIHSLTRNELVF</sequence>
<evidence type="ECO:0000313" key="3">
    <source>
        <dbReference type="Proteomes" id="UP000254224"/>
    </source>
</evidence>
<name>A0A8G2M757_STAAU</name>
<evidence type="ECO:0000313" key="2">
    <source>
        <dbReference type="EMBL" id="SUK11637.1"/>
    </source>
</evidence>
<proteinExistence type="predicted"/>
<dbReference type="Proteomes" id="UP000254224">
    <property type="component" value="Unassembled WGS sequence"/>
</dbReference>
<gene>
    <name evidence="2" type="ORF">NCTC7972_00010</name>
</gene>
<dbReference type="EMBL" id="UHAI01000001">
    <property type="protein sequence ID" value="SUK11637.1"/>
    <property type="molecule type" value="Genomic_DNA"/>
</dbReference>
<organism evidence="2 3">
    <name type="scientific">Staphylococcus aureus</name>
    <dbReference type="NCBI Taxonomy" id="1280"/>
    <lineage>
        <taxon>Bacteria</taxon>
        <taxon>Bacillati</taxon>
        <taxon>Bacillota</taxon>
        <taxon>Bacilli</taxon>
        <taxon>Bacillales</taxon>
        <taxon>Staphylococcaceae</taxon>
        <taxon>Staphylococcus</taxon>
    </lineage>
</organism>
<dbReference type="AlphaFoldDB" id="A0A8G2M757"/>